<dbReference type="Proteomes" id="UP000288293">
    <property type="component" value="Unassembled WGS sequence"/>
</dbReference>
<comment type="caution">
    <text evidence="2">The sequence shown here is derived from an EMBL/GenBank/DDBJ whole genome shotgun (WGS) entry which is preliminary data.</text>
</comment>
<proteinExistence type="predicted"/>
<evidence type="ECO:0000313" key="2">
    <source>
        <dbReference type="EMBL" id="RUO26372.1"/>
    </source>
</evidence>
<dbReference type="RefSeq" id="WP_126803182.1">
    <property type="nucleotide sequence ID" value="NZ_PIPL01000001.1"/>
</dbReference>
<evidence type="ECO:0000313" key="3">
    <source>
        <dbReference type="Proteomes" id="UP000288293"/>
    </source>
</evidence>
<feature type="transmembrane region" description="Helical" evidence="1">
    <location>
        <begin position="12"/>
        <end position="31"/>
    </location>
</feature>
<keyword evidence="3" id="KW-1185">Reference proteome</keyword>
<evidence type="ECO:0000256" key="1">
    <source>
        <dbReference type="SAM" id="Phobius"/>
    </source>
</evidence>
<sequence>MKAGTRGNSGASLIAMVVLLLQMSLLTLWALNNNQQQLQALAALDGKALQRSLQMRQLFDELAEQTIVLGASATQVSGQHDLPGTSLQYEVLPVTCQHLAPGQTSGTACWSIEIHEQPSGFSRQRRLHVAEGTCGAYWYVAEAE</sequence>
<dbReference type="EMBL" id="PIPL01000001">
    <property type="protein sequence ID" value="RUO26372.1"/>
    <property type="molecule type" value="Genomic_DNA"/>
</dbReference>
<keyword evidence="1" id="KW-1133">Transmembrane helix</keyword>
<gene>
    <name evidence="2" type="ORF">CWE09_06595</name>
</gene>
<accession>A0A432W8I2</accession>
<reference evidence="2 3" key="1">
    <citation type="journal article" date="2011" name="Front. Microbiol.">
        <title>Genomic signatures of strain selection and enhancement in Bacillus atrophaeus var. globigii, a historical biowarfare simulant.</title>
        <authorList>
            <person name="Gibbons H.S."/>
            <person name="Broomall S.M."/>
            <person name="McNew L.A."/>
            <person name="Daligault H."/>
            <person name="Chapman C."/>
            <person name="Bruce D."/>
            <person name="Karavis M."/>
            <person name="Krepps M."/>
            <person name="McGregor P.A."/>
            <person name="Hong C."/>
            <person name="Park K.H."/>
            <person name="Akmal A."/>
            <person name="Feldman A."/>
            <person name="Lin J.S."/>
            <person name="Chang W.E."/>
            <person name="Higgs B.W."/>
            <person name="Demirev P."/>
            <person name="Lindquist J."/>
            <person name="Liem A."/>
            <person name="Fochler E."/>
            <person name="Read T.D."/>
            <person name="Tapia R."/>
            <person name="Johnson S."/>
            <person name="Bishop-Lilly K.A."/>
            <person name="Detter C."/>
            <person name="Han C."/>
            <person name="Sozhamannan S."/>
            <person name="Rosenzweig C.N."/>
            <person name="Skowronski E.W."/>
        </authorList>
    </citation>
    <scope>NUCLEOTIDE SEQUENCE [LARGE SCALE GENOMIC DNA]</scope>
    <source>
        <strain evidence="2 3">MLST1</strain>
    </source>
</reference>
<keyword evidence="1" id="KW-0472">Membrane</keyword>
<organism evidence="2 3">
    <name type="scientific">Aliidiomarina minuta</name>
    <dbReference type="NCBI Taxonomy" id="880057"/>
    <lineage>
        <taxon>Bacteria</taxon>
        <taxon>Pseudomonadati</taxon>
        <taxon>Pseudomonadota</taxon>
        <taxon>Gammaproteobacteria</taxon>
        <taxon>Alteromonadales</taxon>
        <taxon>Idiomarinaceae</taxon>
        <taxon>Aliidiomarina</taxon>
    </lineage>
</organism>
<dbReference type="AlphaFoldDB" id="A0A432W8I2"/>
<name>A0A432W8I2_9GAMM</name>
<keyword evidence="1" id="KW-0812">Transmembrane</keyword>
<protein>
    <submittedName>
        <fullName evidence="2">Uncharacterized protein</fullName>
    </submittedName>
</protein>